<keyword evidence="4" id="KW-1185">Reference proteome</keyword>
<dbReference type="Gene3D" id="3.40.50.720">
    <property type="entry name" value="NAD(P)-binding Rossmann-like Domain"/>
    <property type="match status" value="1"/>
</dbReference>
<evidence type="ECO:0000259" key="2">
    <source>
        <dbReference type="SMART" id="SM00829"/>
    </source>
</evidence>
<dbReference type="SUPFAM" id="SSF51735">
    <property type="entry name" value="NAD(P)-binding Rossmann-fold domains"/>
    <property type="match status" value="1"/>
</dbReference>
<dbReference type="InterPro" id="IPR013149">
    <property type="entry name" value="ADH-like_C"/>
</dbReference>
<dbReference type="InterPro" id="IPR020843">
    <property type="entry name" value="ER"/>
</dbReference>
<dbReference type="Proteomes" id="UP001231124">
    <property type="component" value="Unassembled WGS sequence"/>
</dbReference>
<gene>
    <name evidence="3" type="ORF">QO012_000980</name>
</gene>
<protein>
    <submittedName>
        <fullName evidence="3">NADPH-dependent curcumin reductase CurA</fullName>
    </submittedName>
</protein>
<feature type="domain" description="Enoyl reductase (ER)" evidence="2">
    <location>
        <begin position="31"/>
        <end position="345"/>
    </location>
</feature>
<keyword evidence="1" id="KW-0560">Oxidoreductase</keyword>
<dbReference type="EMBL" id="JAUSVP010000002">
    <property type="protein sequence ID" value="MDQ0446491.1"/>
    <property type="molecule type" value="Genomic_DNA"/>
</dbReference>
<dbReference type="SMART" id="SM00829">
    <property type="entry name" value="PKS_ER"/>
    <property type="match status" value="1"/>
</dbReference>
<dbReference type="InterPro" id="IPR011032">
    <property type="entry name" value="GroES-like_sf"/>
</dbReference>
<evidence type="ECO:0000256" key="1">
    <source>
        <dbReference type="ARBA" id="ARBA00023002"/>
    </source>
</evidence>
<evidence type="ECO:0000313" key="3">
    <source>
        <dbReference type="EMBL" id="MDQ0446491.1"/>
    </source>
</evidence>
<dbReference type="SUPFAM" id="SSF50129">
    <property type="entry name" value="GroES-like"/>
    <property type="match status" value="2"/>
</dbReference>
<comment type="caution">
    <text evidence="3">The sequence shown here is derived from an EMBL/GenBank/DDBJ whole genome shotgun (WGS) entry which is preliminary data.</text>
</comment>
<dbReference type="Pfam" id="PF00107">
    <property type="entry name" value="ADH_zinc_N"/>
    <property type="match status" value="1"/>
</dbReference>
<sequence length="349" mass="37432">MSSTEPERHHAMAVNRRIVLAARPHGEPKPGDLRLEEVPVPQPGPGEVLLRTKWLSLDPYMRGRMSDAKSYAASVEIGAPITAETVGEVVASNNPDFKVGELLTAFAGWQDYFVTDGKGSRRVDPQAAPPSTALGILGMPGMTAYTGLLNIGKPKAGETVVVAAASGPVGSLVGQIAKLKGARAVGIAGGPDKCRYLTEELGFDAAVDHRAPDFAEALARACPQGIDVYFENVGGAVFEAVLPLLNDFARIPVCGLVSAYNLTEVPPGPDQRPALMRMVLTKRLHIQGFIVWDFAAQAEEFRREVGGWLKEGRVRYREDVVDGLEKAPEAFIGMLKGRNFGKLVVRVAP</sequence>
<dbReference type="CDD" id="cd05288">
    <property type="entry name" value="PGDH"/>
    <property type="match status" value="1"/>
</dbReference>
<dbReference type="InterPro" id="IPR045010">
    <property type="entry name" value="MDR_fam"/>
</dbReference>
<dbReference type="InterPro" id="IPR036291">
    <property type="entry name" value="NAD(P)-bd_dom_sf"/>
</dbReference>
<dbReference type="RefSeq" id="WP_283207229.1">
    <property type="nucleotide sequence ID" value="NZ_BPQE01000002.1"/>
</dbReference>
<dbReference type="Pfam" id="PF16884">
    <property type="entry name" value="ADH_N_2"/>
    <property type="match status" value="1"/>
</dbReference>
<proteinExistence type="predicted"/>
<reference evidence="3 4" key="1">
    <citation type="submission" date="2023-07" db="EMBL/GenBank/DDBJ databases">
        <title>Genomic Encyclopedia of Type Strains, Phase IV (KMG-IV): sequencing the most valuable type-strain genomes for metagenomic binning, comparative biology and taxonomic classification.</title>
        <authorList>
            <person name="Goeker M."/>
        </authorList>
    </citation>
    <scope>NUCLEOTIDE SEQUENCE [LARGE SCALE GENOMIC DNA]</scope>
    <source>
        <strain evidence="3 4">DSM 19013</strain>
    </source>
</reference>
<evidence type="ECO:0000313" key="4">
    <source>
        <dbReference type="Proteomes" id="UP001231124"/>
    </source>
</evidence>
<dbReference type="Gene3D" id="3.90.180.10">
    <property type="entry name" value="Medium-chain alcohol dehydrogenases, catalytic domain"/>
    <property type="match status" value="1"/>
</dbReference>
<dbReference type="InterPro" id="IPR041694">
    <property type="entry name" value="ADH_N_2"/>
</dbReference>
<dbReference type="PANTHER" id="PTHR43205">
    <property type="entry name" value="PROSTAGLANDIN REDUCTASE"/>
    <property type="match status" value="1"/>
</dbReference>
<accession>A0ABU0HW17</accession>
<organism evidence="3 4">
    <name type="scientific">Methylobacterium aerolatum</name>
    <dbReference type="NCBI Taxonomy" id="418708"/>
    <lineage>
        <taxon>Bacteria</taxon>
        <taxon>Pseudomonadati</taxon>
        <taxon>Pseudomonadota</taxon>
        <taxon>Alphaproteobacteria</taxon>
        <taxon>Hyphomicrobiales</taxon>
        <taxon>Methylobacteriaceae</taxon>
        <taxon>Methylobacterium</taxon>
    </lineage>
</organism>
<dbReference type="PANTHER" id="PTHR43205:SF7">
    <property type="entry name" value="PROSTAGLANDIN REDUCTASE 1"/>
    <property type="match status" value="1"/>
</dbReference>
<name>A0ABU0HW17_9HYPH</name>